<organism evidence="1 2">
    <name type="scientific">Candolleomyces eurysporus</name>
    <dbReference type="NCBI Taxonomy" id="2828524"/>
    <lineage>
        <taxon>Eukaryota</taxon>
        <taxon>Fungi</taxon>
        <taxon>Dikarya</taxon>
        <taxon>Basidiomycota</taxon>
        <taxon>Agaricomycotina</taxon>
        <taxon>Agaricomycetes</taxon>
        <taxon>Agaricomycetidae</taxon>
        <taxon>Agaricales</taxon>
        <taxon>Agaricineae</taxon>
        <taxon>Psathyrellaceae</taxon>
        <taxon>Candolleomyces</taxon>
    </lineage>
</organism>
<protein>
    <submittedName>
        <fullName evidence="1">Uncharacterized protein</fullName>
    </submittedName>
</protein>
<dbReference type="AlphaFoldDB" id="A0A9W8IUX7"/>
<keyword evidence="2" id="KW-1185">Reference proteome</keyword>
<evidence type="ECO:0000313" key="2">
    <source>
        <dbReference type="Proteomes" id="UP001140091"/>
    </source>
</evidence>
<reference evidence="1" key="1">
    <citation type="submission" date="2022-06" db="EMBL/GenBank/DDBJ databases">
        <title>Genome Sequence of Candolleomyces eurysporus.</title>
        <authorList>
            <person name="Buettner E."/>
        </authorList>
    </citation>
    <scope>NUCLEOTIDE SEQUENCE</scope>
    <source>
        <strain evidence="1">VTCC 930004</strain>
    </source>
</reference>
<proteinExistence type="predicted"/>
<dbReference type="EMBL" id="JANBPK010001500">
    <property type="protein sequence ID" value="KAJ2922279.1"/>
    <property type="molecule type" value="Genomic_DNA"/>
</dbReference>
<name>A0A9W8IUX7_9AGAR</name>
<accession>A0A9W8IUX7</accession>
<sequence>MAFSTASSYPALGVAGLPSYHYNTPQFVYQPTQALRVPGRYEPGVDGPTNHIRVPQVLHDNGNIDYSSLHRPIRFYRDGFPEPGLKLEDIDRLQPALLSNHADRVLSSVAENAINIWIKWPGYPARKKRVSTQSGNITREALLSSLCKVVLEWTVEIFREHPVNHALPEFAIVGRIRPRTMIFITELVHRGASNWQVELWVPRHDLVFA</sequence>
<dbReference type="Proteomes" id="UP001140091">
    <property type="component" value="Unassembled WGS sequence"/>
</dbReference>
<comment type="caution">
    <text evidence="1">The sequence shown here is derived from an EMBL/GenBank/DDBJ whole genome shotgun (WGS) entry which is preliminary data.</text>
</comment>
<evidence type="ECO:0000313" key="1">
    <source>
        <dbReference type="EMBL" id="KAJ2922279.1"/>
    </source>
</evidence>
<dbReference type="OrthoDB" id="2639744at2759"/>
<gene>
    <name evidence="1" type="ORF">H1R20_g14817</name>
</gene>
<feature type="non-terminal residue" evidence="1">
    <location>
        <position position="209"/>
    </location>
</feature>